<accession>A0ABP0RTU7</accession>
<feature type="repeat" description="ANK" evidence="3">
    <location>
        <begin position="283"/>
        <end position="315"/>
    </location>
</feature>
<reference evidence="5 6" key="1">
    <citation type="submission" date="2024-02" db="EMBL/GenBank/DDBJ databases">
        <authorList>
            <person name="Chen Y."/>
            <person name="Shah S."/>
            <person name="Dougan E. K."/>
            <person name="Thang M."/>
            <person name="Chan C."/>
        </authorList>
    </citation>
    <scope>NUCLEOTIDE SEQUENCE [LARGE SCALE GENOMIC DNA]</scope>
</reference>
<dbReference type="PANTHER" id="PTHR24198">
    <property type="entry name" value="ANKYRIN REPEAT AND PROTEIN KINASE DOMAIN-CONTAINING PROTEIN"/>
    <property type="match status" value="1"/>
</dbReference>
<evidence type="ECO:0000256" key="1">
    <source>
        <dbReference type="ARBA" id="ARBA00022737"/>
    </source>
</evidence>
<dbReference type="Pfam" id="PF00023">
    <property type="entry name" value="Ank"/>
    <property type="match status" value="1"/>
</dbReference>
<evidence type="ECO:0000256" key="3">
    <source>
        <dbReference type="PROSITE-ProRule" id="PRU00023"/>
    </source>
</evidence>
<feature type="repeat" description="ANK" evidence="3">
    <location>
        <begin position="114"/>
        <end position="146"/>
    </location>
</feature>
<feature type="repeat" description="ANK" evidence="3">
    <location>
        <begin position="219"/>
        <end position="252"/>
    </location>
</feature>
<sequence>MLTARLLSGKLVAQVACAPAAEGPLRALRSEVARCLRVPRYKVRLCASGDDTPLTNELWKQQGSPEELTAICVDFEELLDLYAAELLEAVAAGELEEAEDLLGRGQQPDVVDPTAGSALCIAARDGQEEILEMLLEAQADVNGVQDFLHRMVRPLHNAASHAQLGALRRLLRRRADAAMLGRGESAVHAAVCEAASEAHLSCLAELLAQRCAVDTEDLHGRTALHKAASLEGTEAHLELLLSAGARVASLNRRRQAPLHLCTTKAQVLRLLAARGELELKDSYGSSALLCACDNGRAEVVQELLKQRASLQLRNRRAESALQLAARKGHLKIAELLLDAQIDVNTTDKDGTSPLCVALTGGFQDFAALLLAHQADADLPDSRGRNVFCVAAENDRLKVLQLLLPVLPADAAPLLRRDIFGRTALYAAAERGHAEAVELLLAAKSEVQVLDHNHRSLLHAAALAHSSHCLEQLLDARVAVDVADREGRTALHVAAEGEEELVEVLLKGGAELRPDHVGATPLHVAAARTAGGAGAARRLAAAVATVTAPGDGLAAVNGEGRTALHLAAWQGDEEVVEVLLEARADTNHPDSHCHAPLHLAADQGHLEVVRSLIQNQADGNQPNIHGRSPLHAAANQGHLEICHLLVDAKALVSLEDRYCDTPLKSACVSGHADVAQALAKVRSADS</sequence>
<dbReference type="InterPro" id="IPR036770">
    <property type="entry name" value="Ankyrin_rpt-contain_sf"/>
</dbReference>
<dbReference type="Pfam" id="PF12796">
    <property type="entry name" value="Ank_2"/>
    <property type="match status" value="5"/>
</dbReference>
<feature type="repeat" description="ANK" evidence="3">
    <location>
        <begin position="624"/>
        <end position="656"/>
    </location>
</feature>
<feature type="repeat" description="ANK" evidence="3">
    <location>
        <begin position="419"/>
        <end position="451"/>
    </location>
</feature>
<keyword evidence="4" id="KW-0175">Coiled coil</keyword>
<protein>
    <submittedName>
        <fullName evidence="5">Uncharacterized protein</fullName>
    </submittedName>
</protein>
<gene>
    <name evidence="5" type="ORF">CCMP2556_LOCUS48675</name>
</gene>
<feature type="repeat" description="ANK" evidence="3">
    <location>
        <begin position="349"/>
        <end position="381"/>
    </location>
</feature>
<dbReference type="PROSITE" id="PS50088">
    <property type="entry name" value="ANK_REPEAT"/>
    <property type="match status" value="9"/>
</dbReference>
<comment type="caution">
    <text evidence="5">The sequence shown here is derived from an EMBL/GenBank/DDBJ whole genome shotgun (WGS) entry which is preliminary data.</text>
</comment>
<dbReference type="PANTHER" id="PTHR24198:SF165">
    <property type="entry name" value="ANKYRIN REPEAT-CONTAINING PROTEIN-RELATED"/>
    <property type="match status" value="1"/>
</dbReference>
<evidence type="ECO:0000256" key="2">
    <source>
        <dbReference type="ARBA" id="ARBA00023043"/>
    </source>
</evidence>
<name>A0ABP0RTU7_9DINO</name>
<feature type="repeat" description="ANK" evidence="3">
    <location>
        <begin position="316"/>
        <end position="348"/>
    </location>
</feature>
<evidence type="ECO:0000256" key="4">
    <source>
        <dbReference type="SAM" id="Coils"/>
    </source>
</evidence>
<feature type="repeat" description="ANK" evidence="3">
    <location>
        <begin position="591"/>
        <end position="623"/>
    </location>
</feature>
<dbReference type="SMART" id="SM00248">
    <property type="entry name" value="ANK"/>
    <property type="match status" value="16"/>
</dbReference>
<dbReference type="InterPro" id="IPR002110">
    <property type="entry name" value="Ankyrin_rpt"/>
</dbReference>
<dbReference type="Proteomes" id="UP001642484">
    <property type="component" value="Unassembled WGS sequence"/>
</dbReference>
<keyword evidence="6" id="KW-1185">Reference proteome</keyword>
<evidence type="ECO:0000313" key="6">
    <source>
        <dbReference type="Proteomes" id="UP001642484"/>
    </source>
</evidence>
<dbReference type="SUPFAM" id="SSF48403">
    <property type="entry name" value="Ankyrin repeat"/>
    <property type="match status" value="3"/>
</dbReference>
<dbReference type="EMBL" id="CAXAMN010026528">
    <property type="protein sequence ID" value="CAK9103719.1"/>
    <property type="molecule type" value="Genomic_DNA"/>
</dbReference>
<proteinExistence type="predicted"/>
<keyword evidence="1" id="KW-0677">Repeat</keyword>
<evidence type="ECO:0000313" key="5">
    <source>
        <dbReference type="EMBL" id="CAK9103719.1"/>
    </source>
</evidence>
<dbReference type="PROSITE" id="PS50297">
    <property type="entry name" value="ANK_REP_REGION"/>
    <property type="match status" value="7"/>
</dbReference>
<dbReference type="Gene3D" id="1.25.40.20">
    <property type="entry name" value="Ankyrin repeat-containing domain"/>
    <property type="match status" value="6"/>
</dbReference>
<feature type="repeat" description="ANK" evidence="3">
    <location>
        <begin position="558"/>
        <end position="590"/>
    </location>
</feature>
<keyword evidence="2 3" id="KW-0040">ANK repeat</keyword>
<feature type="coiled-coil region" evidence="4">
    <location>
        <begin position="300"/>
        <end position="327"/>
    </location>
</feature>
<organism evidence="5 6">
    <name type="scientific">Durusdinium trenchii</name>
    <dbReference type="NCBI Taxonomy" id="1381693"/>
    <lineage>
        <taxon>Eukaryota</taxon>
        <taxon>Sar</taxon>
        <taxon>Alveolata</taxon>
        <taxon>Dinophyceae</taxon>
        <taxon>Suessiales</taxon>
        <taxon>Symbiodiniaceae</taxon>
        <taxon>Durusdinium</taxon>
    </lineage>
</organism>